<comment type="caution">
    <text evidence="1">The sequence shown here is derived from an EMBL/GenBank/DDBJ whole genome shotgun (WGS) entry which is preliminary data.</text>
</comment>
<dbReference type="GO" id="GO:0006154">
    <property type="term" value="P:adenosine catabolic process"/>
    <property type="evidence" value="ECO:0007669"/>
    <property type="project" value="TreeGrafter"/>
</dbReference>
<gene>
    <name evidence="1" type="ORF">OBRU01_09831</name>
</gene>
<reference evidence="1 2" key="1">
    <citation type="journal article" date="2015" name="Genome Biol. Evol.">
        <title>The genome of winter moth (Operophtera brumata) provides a genomic perspective on sexual dimorphism and phenology.</title>
        <authorList>
            <person name="Derks M.F."/>
            <person name="Smit S."/>
            <person name="Salis L."/>
            <person name="Schijlen E."/>
            <person name="Bossers A."/>
            <person name="Mateman C."/>
            <person name="Pijl A.S."/>
            <person name="de Ridder D."/>
            <person name="Groenen M.A."/>
            <person name="Visser M.E."/>
            <person name="Megens H.J."/>
        </authorList>
    </citation>
    <scope>NUCLEOTIDE SEQUENCE [LARGE SCALE GENOMIC DNA]</scope>
    <source>
        <strain evidence="1">WM2013NL</strain>
        <tissue evidence="1">Head and thorax</tissue>
    </source>
</reference>
<dbReference type="STRING" id="104452.A0A0L7L9I3"/>
<dbReference type="SUPFAM" id="SSF51556">
    <property type="entry name" value="Metallo-dependent hydrolases"/>
    <property type="match status" value="1"/>
</dbReference>
<keyword evidence="2" id="KW-1185">Reference proteome</keyword>
<dbReference type="Gene3D" id="3.20.20.140">
    <property type="entry name" value="Metal-dependent hydrolases"/>
    <property type="match status" value="2"/>
</dbReference>
<name>A0A0L7L9I3_OPEBR</name>
<dbReference type="GO" id="GO:0046103">
    <property type="term" value="P:inosine biosynthetic process"/>
    <property type="evidence" value="ECO:0007669"/>
    <property type="project" value="TreeGrafter"/>
</dbReference>
<dbReference type="InterPro" id="IPR006330">
    <property type="entry name" value="Ado/ade_deaminase"/>
</dbReference>
<organism evidence="1 2">
    <name type="scientific">Operophtera brumata</name>
    <name type="common">Winter moth</name>
    <name type="synonym">Phalaena brumata</name>
    <dbReference type="NCBI Taxonomy" id="104452"/>
    <lineage>
        <taxon>Eukaryota</taxon>
        <taxon>Metazoa</taxon>
        <taxon>Ecdysozoa</taxon>
        <taxon>Arthropoda</taxon>
        <taxon>Hexapoda</taxon>
        <taxon>Insecta</taxon>
        <taxon>Pterygota</taxon>
        <taxon>Neoptera</taxon>
        <taxon>Endopterygota</taxon>
        <taxon>Lepidoptera</taxon>
        <taxon>Glossata</taxon>
        <taxon>Ditrysia</taxon>
        <taxon>Geometroidea</taxon>
        <taxon>Geometridae</taxon>
        <taxon>Larentiinae</taxon>
        <taxon>Operophtera</taxon>
    </lineage>
</organism>
<dbReference type="EMBL" id="JTDY01002089">
    <property type="protein sequence ID" value="KOB72137.1"/>
    <property type="molecule type" value="Genomic_DNA"/>
</dbReference>
<evidence type="ECO:0000313" key="1">
    <source>
        <dbReference type="EMBL" id="KOB72137.1"/>
    </source>
</evidence>
<dbReference type="AlphaFoldDB" id="A0A0L7L9I3"/>
<dbReference type="PANTHER" id="PTHR11409">
    <property type="entry name" value="ADENOSINE DEAMINASE"/>
    <property type="match status" value="1"/>
</dbReference>
<dbReference type="PANTHER" id="PTHR11409:SF39">
    <property type="entry name" value="ADENOSINE DEAMINASE 2"/>
    <property type="match status" value="1"/>
</dbReference>
<dbReference type="GO" id="GO:0004000">
    <property type="term" value="F:adenosine deaminase activity"/>
    <property type="evidence" value="ECO:0007669"/>
    <property type="project" value="TreeGrafter"/>
</dbReference>
<evidence type="ECO:0000313" key="2">
    <source>
        <dbReference type="Proteomes" id="UP000037510"/>
    </source>
</evidence>
<sequence length="189" mass="21934">MSQHFFNYKDKIKCTELFKLLQQMPKGALLHAHSKGILSSDYVLELTYMDDLYVCFGNKSIQFKYAKKTPTNHCKIQWLLMKDTRYSSRFGTKELKKKLPDFFAGFDLGVQEDVGMPIKEFLPKFLEAGKDLDYFFHAGETNWYGTSSDENLLDAVVLNSKRIGNAFALVKHPLLLEEVKKRKIANYRN</sequence>
<protein>
    <submittedName>
        <fullName evidence="1">Adenosine deaminase-related growth factor-like protein</fullName>
    </submittedName>
</protein>
<dbReference type="Proteomes" id="UP000037510">
    <property type="component" value="Unassembled WGS sequence"/>
</dbReference>
<dbReference type="InterPro" id="IPR032466">
    <property type="entry name" value="Metal_Hydrolase"/>
</dbReference>
<dbReference type="GO" id="GO:0005615">
    <property type="term" value="C:extracellular space"/>
    <property type="evidence" value="ECO:0007669"/>
    <property type="project" value="TreeGrafter"/>
</dbReference>
<accession>A0A0L7L9I3</accession>
<proteinExistence type="predicted"/>